<proteinExistence type="predicted"/>
<feature type="domain" description="Transcription factor CBF/NF-Y/archaeal histone" evidence="6">
    <location>
        <begin position="31"/>
        <end position="95"/>
    </location>
</feature>
<comment type="subcellular location">
    <subcellularLocation>
        <location evidence="1">Nucleus</location>
    </subcellularLocation>
</comment>
<dbReference type="GO" id="GO:0008622">
    <property type="term" value="C:epsilon DNA polymerase complex"/>
    <property type="evidence" value="ECO:0007669"/>
    <property type="project" value="TreeGrafter"/>
</dbReference>
<feature type="compositionally biased region" description="Low complexity" evidence="5">
    <location>
        <begin position="137"/>
        <end position="146"/>
    </location>
</feature>
<name>A0A8K0UUP3_9AGAR</name>
<dbReference type="GO" id="GO:0031490">
    <property type="term" value="F:chromatin DNA binding"/>
    <property type="evidence" value="ECO:0007669"/>
    <property type="project" value="TreeGrafter"/>
</dbReference>
<dbReference type="InterPro" id="IPR051377">
    <property type="entry name" value="DNA_Pol-Epsilon_Subunit"/>
</dbReference>
<dbReference type="InterPro" id="IPR003958">
    <property type="entry name" value="CBFA_NFYB_domain"/>
</dbReference>
<keyword evidence="8" id="KW-1185">Reference proteome</keyword>
<dbReference type="PANTHER" id="PTHR46172">
    <property type="entry name" value="DNA POLYMERASE EPSILON SUBUNIT 3"/>
    <property type="match status" value="1"/>
</dbReference>
<sequence>MPRKESTISAAAVSSAQAQQESASDGIEAFELPKSLVTRIARSAFPDNVKLQKEAMLALLKGSTVFVNYIAATAHDVAVSKQHKSISASDVLKALEVTQFGDMVDKLQDELQAYRDLQKPDKPRKSNAKGKTKEVDSASASASTAKAKGKQKAVIVIPGSRSVSAQLPPPSSEPEPDVANETEDDARIIRAPSEAGDEELPEEEEEDVDEDIEDEDEEEVDEDEDEMEVEALDLGEEARALEGRTLESREDQDTQMDT</sequence>
<feature type="compositionally biased region" description="Basic and acidic residues" evidence="5">
    <location>
        <begin position="236"/>
        <end position="252"/>
    </location>
</feature>
<dbReference type="SUPFAM" id="SSF47113">
    <property type="entry name" value="Histone-fold"/>
    <property type="match status" value="1"/>
</dbReference>
<evidence type="ECO:0000256" key="4">
    <source>
        <dbReference type="ARBA" id="ARBA00042096"/>
    </source>
</evidence>
<dbReference type="GO" id="GO:0008623">
    <property type="term" value="C:CHRAC"/>
    <property type="evidence" value="ECO:0007669"/>
    <property type="project" value="TreeGrafter"/>
</dbReference>
<dbReference type="GO" id="GO:0006272">
    <property type="term" value="P:leading strand elongation"/>
    <property type="evidence" value="ECO:0007669"/>
    <property type="project" value="TreeGrafter"/>
</dbReference>
<dbReference type="EMBL" id="JAEVFJ010000004">
    <property type="protein sequence ID" value="KAH8105155.1"/>
    <property type="molecule type" value="Genomic_DNA"/>
</dbReference>
<evidence type="ECO:0000256" key="1">
    <source>
        <dbReference type="ARBA" id="ARBA00004123"/>
    </source>
</evidence>
<dbReference type="InterPro" id="IPR009072">
    <property type="entry name" value="Histone-fold"/>
</dbReference>
<dbReference type="PANTHER" id="PTHR46172:SF1">
    <property type="entry name" value="DNA POLYMERASE EPSILON SUBUNIT 3"/>
    <property type="match status" value="1"/>
</dbReference>
<dbReference type="Pfam" id="PF00808">
    <property type="entry name" value="CBFD_NFYB_HMF"/>
    <property type="match status" value="1"/>
</dbReference>
<evidence type="ECO:0000313" key="7">
    <source>
        <dbReference type="EMBL" id="KAH8105155.1"/>
    </source>
</evidence>
<comment type="caution">
    <text evidence="7">The sequence shown here is derived from an EMBL/GenBank/DDBJ whole genome shotgun (WGS) entry which is preliminary data.</text>
</comment>
<reference evidence="7" key="1">
    <citation type="journal article" date="2021" name="New Phytol.">
        <title>Evolutionary innovations through gain and loss of genes in the ectomycorrhizal Boletales.</title>
        <authorList>
            <person name="Wu G."/>
            <person name="Miyauchi S."/>
            <person name="Morin E."/>
            <person name="Kuo A."/>
            <person name="Drula E."/>
            <person name="Varga T."/>
            <person name="Kohler A."/>
            <person name="Feng B."/>
            <person name="Cao Y."/>
            <person name="Lipzen A."/>
            <person name="Daum C."/>
            <person name="Hundley H."/>
            <person name="Pangilinan J."/>
            <person name="Johnson J."/>
            <person name="Barry K."/>
            <person name="LaButti K."/>
            <person name="Ng V."/>
            <person name="Ahrendt S."/>
            <person name="Min B."/>
            <person name="Choi I.G."/>
            <person name="Park H."/>
            <person name="Plett J.M."/>
            <person name="Magnuson J."/>
            <person name="Spatafora J.W."/>
            <person name="Nagy L.G."/>
            <person name="Henrissat B."/>
            <person name="Grigoriev I.V."/>
            <person name="Yang Z.L."/>
            <person name="Xu J."/>
            <person name="Martin F.M."/>
        </authorList>
    </citation>
    <scope>NUCLEOTIDE SEQUENCE</scope>
    <source>
        <strain evidence="7">KKN 215</strain>
    </source>
</reference>
<dbReference type="GO" id="GO:0031507">
    <property type="term" value="P:heterochromatin formation"/>
    <property type="evidence" value="ECO:0007669"/>
    <property type="project" value="TreeGrafter"/>
</dbReference>
<feature type="compositionally biased region" description="Acidic residues" evidence="5">
    <location>
        <begin position="174"/>
        <end position="184"/>
    </location>
</feature>
<evidence type="ECO:0000256" key="5">
    <source>
        <dbReference type="SAM" id="MobiDB-lite"/>
    </source>
</evidence>
<dbReference type="Gene3D" id="1.10.20.10">
    <property type="entry name" value="Histone, subunit A"/>
    <property type="match status" value="1"/>
</dbReference>
<dbReference type="OrthoDB" id="1707486at2759"/>
<feature type="region of interest" description="Disordered" evidence="5">
    <location>
        <begin position="115"/>
        <end position="258"/>
    </location>
</feature>
<keyword evidence="2" id="KW-0539">Nucleus</keyword>
<dbReference type="GO" id="GO:0046982">
    <property type="term" value="F:protein heterodimerization activity"/>
    <property type="evidence" value="ECO:0007669"/>
    <property type="project" value="InterPro"/>
</dbReference>
<evidence type="ECO:0000259" key="6">
    <source>
        <dbReference type="Pfam" id="PF00808"/>
    </source>
</evidence>
<evidence type="ECO:0000256" key="3">
    <source>
        <dbReference type="ARBA" id="ARBA00039775"/>
    </source>
</evidence>
<organism evidence="7 8">
    <name type="scientific">Cristinia sonorae</name>
    <dbReference type="NCBI Taxonomy" id="1940300"/>
    <lineage>
        <taxon>Eukaryota</taxon>
        <taxon>Fungi</taxon>
        <taxon>Dikarya</taxon>
        <taxon>Basidiomycota</taxon>
        <taxon>Agaricomycotina</taxon>
        <taxon>Agaricomycetes</taxon>
        <taxon>Agaricomycetidae</taxon>
        <taxon>Agaricales</taxon>
        <taxon>Pleurotineae</taxon>
        <taxon>Stephanosporaceae</taxon>
        <taxon>Cristinia</taxon>
    </lineage>
</organism>
<dbReference type="GO" id="GO:0006974">
    <property type="term" value="P:DNA damage response"/>
    <property type="evidence" value="ECO:0007669"/>
    <property type="project" value="TreeGrafter"/>
</dbReference>
<feature type="compositionally biased region" description="Acidic residues" evidence="5">
    <location>
        <begin position="195"/>
        <end position="235"/>
    </location>
</feature>
<evidence type="ECO:0000256" key="2">
    <source>
        <dbReference type="ARBA" id="ARBA00023242"/>
    </source>
</evidence>
<gene>
    <name evidence="7" type="ORF">BXZ70DRAFT_507689</name>
</gene>
<accession>A0A8K0UUP3</accession>
<protein>
    <recommendedName>
        <fullName evidence="3">DNA polymerase epsilon subunit D</fullName>
    </recommendedName>
    <alternativeName>
        <fullName evidence="4">DNA polymerase II subunit D</fullName>
    </alternativeName>
</protein>
<dbReference type="AlphaFoldDB" id="A0A8K0UUP3"/>
<dbReference type="CDD" id="cd22928">
    <property type="entry name" value="HFD_POLE3_DPB4"/>
    <property type="match status" value="1"/>
</dbReference>
<evidence type="ECO:0000313" key="8">
    <source>
        <dbReference type="Proteomes" id="UP000813824"/>
    </source>
</evidence>
<dbReference type="Proteomes" id="UP000813824">
    <property type="component" value="Unassembled WGS sequence"/>
</dbReference>
<feature type="compositionally biased region" description="Basic and acidic residues" evidence="5">
    <location>
        <begin position="115"/>
        <end position="124"/>
    </location>
</feature>